<evidence type="ECO:0000313" key="4">
    <source>
        <dbReference type="Proteomes" id="UP000031737"/>
    </source>
</evidence>
<dbReference type="InterPro" id="IPR008011">
    <property type="entry name" value="Complex1_LYR_dom"/>
</dbReference>
<feature type="transmembrane region" description="Helical" evidence="1">
    <location>
        <begin position="201"/>
        <end position="224"/>
    </location>
</feature>
<dbReference type="VEuPathDB" id="TriTrypDB:TRSC58_02500"/>
<gene>
    <name evidence="3" type="ORF">TRSC58_02500</name>
</gene>
<keyword evidence="1" id="KW-1133">Transmembrane helix</keyword>
<dbReference type="OrthoDB" id="268984at2759"/>
<feature type="transmembrane region" description="Helical" evidence="1">
    <location>
        <begin position="236"/>
        <end position="257"/>
    </location>
</feature>
<reference evidence="3 4" key="1">
    <citation type="submission" date="2013-07" db="EMBL/GenBank/DDBJ databases">
        <authorList>
            <person name="Stoco P.H."/>
            <person name="Wagner G."/>
            <person name="Gerber A."/>
            <person name="Zaha A."/>
            <person name="Thompson C."/>
            <person name="Bartholomeu D.C."/>
            <person name="Luckemeyer D.D."/>
            <person name="Bahia D."/>
            <person name="Loreto E."/>
            <person name="Prestes E.B."/>
            <person name="Lima F.M."/>
            <person name="Rodrigues-Luiz G."/>
            <person name="Vallejo G.A."/>
            <person name="Filho J.F."/>
            <person name="Monteiro K.M."/>
            <person name="Tyler K.M."/>
            <person name="de Almeida L.G."/>
            <person name="Ortiz M.F."/>
            <person name="Siervo M.A."/>
            <person name="de Moraes M.H."/>
            <person name="Cunha O.L."/>
            <person name="Mendonca-Neto R."/>
            <person name="Silva R."/>
            <person name="Teixeira S.M."/>
            <person name="Murta S.M."/>
            <person name="Sincero T.C."/>
            <person name="Mendes T.A."/>
            <person name="Urmenyi T.P."/>
            <person name="Silva V.G."/>
            <person name="da Rocha W.D."/>
            <person name="Andersson B."/>
            <person name="Romanha A.J."/>
            <person name="Steindel M."/>
            <person name="de Vasconcelos A.T."/>
            <person name="Grisard E.C."/>
        </authorList>
    </citation>
    <scope>NUCLEOTIDE SEQUENCE [LARGE SCALE GENOMIC DNA]</scope>
    <source>
        <strain evidence="3 4">SC58</strain>
    </source>
</reference>
<accession>A0A061J614</accession>
<feature type="domain" description="Complex 1 LYR protein" evidence="2">
    <location>
        <begin position="9"/>
        <end position="105"/>
    </location>
</feature>
<proteinExistence type="predicted"/>
<evidence type="ECO:0000313" key="3">
    <source>
        <dbReference type="EMBL" id="ESL09775.1"/>
    </source>
</evidence>
<dbReference type="AlphaFoldDB" id="A0A061J614"/>
<keyword evidence="4" id="KW-1185">Reference proteome</keyword>
<protein>
    <recommendedName>
        <fullName evidence="2">Complex 1 LYR protein domain-containing protein</fullName>
    </recommendedName>
</protein>
<dbReference type="Proteomes" id="UP000031737">
    <property type="component" value="Unassembled WGS sequence"/>
</dbReference>
<sequence>MSGNLYKRQEKLRLYRALLKGASRFPLRSRRDIVTEEVQGAFRHPLNDSLTTEEVDYKLLLGWERAAAIQTYAQNMYWFHSRDEVSKEMMHHSLERDRQRIREMERCNAVGAAERKTPEVIEFRSSMYHVHPDYHAKIGQKPLTHSRDIWRARGQYGSDIGGPRQKFYVRRFKALFRQVGNCTKLCVRVFFFFCFSSVVKWRLLFCLLVSILLVVCGLCLSLDCKLFCSYRHRRKGACETCIVFSLCFLFGTAKLVFESPEKLY</sequence>
<evidence type="ECO:0000256" key="1">
    <source>
        <dbReference type="SAM" id="Phobius"/>
    </source>
</evidence>
<comment type="caution">
    <text evidence="3">The sequence shown here is derived from an EMBL/GenBank/DDBJ whole genome shotgun (WGS) entry which is preliminary data.</text>
</comment>
<keyword evidence="1" id="KW-0812">Transmembrane</keyword>
<dbReference type="EMBL" id="AUPL01002500">
    <property type="protein sequence ID" value="ESL09775.1"/>
    <property type="molecule type" value="Genomic_DNA"/>
</dbReference>
<evidence type="ECO:0000259" key="2">
    <source>
        <dbReference type="Pfam" id="PF13232"/>
    </source>
</evidence>
<name>A0A061J614_TRYRA</name>
<organism evidence="3 4">
    <name type="scientific">Trypanosoma rangeli SC58</name>
    <dbReference type="NCBI Taxonomy" id="429131"/>
    <lineage>
        <taxon>Eukaryota</taxon>
        <taxon>Discoba</taxon>
        <taxon>Euglenozoa</taxon>
        <taxon>Kinetoplastea</taxon>
        <taxon>Metakinetoplastina</taxon>
        <taxon>Trypanosomatida</taxon>
        <taxon>Trypanosomatidae</taxon>
        <taxon>Trypanosoma</taxon>
        <taxon>Herpetosoma</taxon>
    </lineage>
</organism>
<keyword evidence="1" id="KW-0472">Membrane</keyword>
<dbReference type="Pfam" id="PF13232">
    <property type="entry name" value="Complex1_LYR_1"/>
    <property type="match status" value="1"/>
</dbReference>